<comment type="caution">
    <text evidence="2">The sequence shown here is derived from an EMBL/GenBank/DDBJ whole genome shotgun (WGS) entry which is preliminary data.</text>
</comment>
<evidence type="ECO:0000256" key="1">
    <source>
        <dbReference type="SAM" id="SignalP"/>
    </source>
</evidence>
<dbReference type="RefSeq" id="WP_063311851.1">
    <property type="nucleotide sequence ID" value="NZ_FOSK01000016.1"/>
</dbReference>
<proteinExistence type="predicted"/>
<protein>
    <submittedName>
        <fullName evidence="2">Uncharacterized protein</fullName>
    </submittedName>
</protein>
<evidence type="ECO:0000313" key="3">
    <source>
        <dbReference type="Proteomes" id="UP000199598"/>
    </source>
</evidence>
<keyword evidence="1" id="KW-0732">Signal</keyword>
<sequence>MKKIALTLSVLSLVSVASVAQAMNVPLTSTTDLTGSQVKSLVQDKGAIVLSTGPGLYDRYVANGSYCSPSEETQRAYVVTKDSNRSLIGYTCVVENDER</sequence>
<evidence type="ECO:0000313" key="2">
    <source>
        <dbReference type="EMBL" id="SFL09657.1"/>
    </source>
</evidence>
<accession>A0A1I4EYJ9</accession>
<keyword evidence="3" id="KW-1185">Reference proteome</keyword>
<gene>
    <name evidence="2" type="ORF">SAMN04488518_11698</name>
</gene>
<name>A0A1I4EYJ9_9HYPH</name>
<dbReference type="EMBL" id="FOSK01000016">
    <property type="protein sequence ID" value="SFL09657.1"/>
    <property type="molecule type" value="Genomic_DNA"/>
</dbReference>
<reference evidence="2 3" key="1">
    <citation type="submission" date="2016-10" db="EMBL/GenBank/DDBJ databases">
        <authorList>
            <person name="Varghese N."/>
            <person name="Submissions S."/>
        </authorList>
    </citation>
    <scope>NUCLEOTIDE SEQUENCE [LARGE SCALE GENOMIC DNA]</scope>
    <source>
        <strain evidence="2 3">DSM 16392</strain>
    </source>
</reference>
<feature type="chain" id="PRO_5045981773" evidence="1">
    <location>
        <begin position="23"/>
        <end position="99"/>
    </location>
</feature>
<dbReference type="Proteomes" id="UP000199598">
    <property type="component" value="Unassembled WGS sequence"/>
</dbReference>
<organism evidence="2 3">
    <name type="scientific">Pseudovibrio ascidiaceicola</name>
    <dbReference type="NCBI Taxonomy" id="285279"/>
    <lineage>
        <taxon>Bacteria</taxon>
        <taxon>Pseudomonadati</taxon>
        <taxon>Pseudomonadota</taxon>
        <taxon>Alphaproteobacteria</taxon>
        <taxon>Hyphomicrobiales</taxon>
        <taxon>Stappiaceae</taxon>
        <taxon>Pseudovibrio</taxon>
    </lineage>
</organism>
<feature type="signal peptide" evidence="1">
    <location>
        <begin position="1"/>
        <end position="22"/>
    </location>
</feature>